<dbReference type="SMART" id="SM00260">
    <property type="entry name" value="CheW"/>
    <property type="match status" value="1"/>
</dbReference>
<organism evidence="2 3">
    <name type="scientific">Rhodoferax lithotrophicus</name>
    <dbReference type="NCBI Taxonomy" id="2798804"/>
    <lineage>
        <taxon>Bacteria</taxon>
        <taxon>Pseudomonadati</taxon>
        <taxon>Pseudomonadota</taxon>
        <taxon>Betaproteobacteria</taxon>
        <taxon>Burkholderiales</taxon>
        <taxon>Comamonadaceae</taxon>
        <taxon>Rhodoferax</taxon>
    </lineage>
</organism>
<dbReference type="EMBL" id="AP024238">
    <property type="protein sequence ID" value="BCO25227.1"/>
    <property type="molecule type" value="Genomic_DNA"/>
</dbReference>
<dbReference type="InterPro" id="IPR036061">
    <property type="entry name" value="CheW-like_dom_sf"/>
</dbReference>
<gene>
    <name evidence="2" type="ORF">MIZ03_0087</name>
</gene>
<dbReference type="SUPFAM" id="SSF50341">
    <property type="entry name" value="CheW-like"/>
    <property type="match status" value="1"/>
</dbReference>
<sequence length="187" mass="20174">MNTLVQTSSKDIAAQADAARAKEEKQYLTFILGGEMFSLSILCIKEIIWYANLTEVPMMPTCIRGVINLRGAVVPVMDLSNRFGKPSTPVIKSSCIVIVEVPTATEGEYQNMGIVVDSVQAVLEIPSSEIEPAPTFGAKIRSDFIEGIAKVNGKFVILLNVNRVLSMEEIGQMGQVAAMADVHPGST</sequence>
<dbReference type="PANTHER" id="PTHR22617:SF41">
    <property type="entry name" value="CHEMOTAXIS SIGNAL TRANSDUCTION SYSTEM ADAPTOR PROTEIN CHEW"/>
    <property type="match status" value="1"/>
</dbReference>
<reference evidence="2 3" key="1">
    <citation type="journal article" date="2021" name="Microbiol. Spectr.">
        <title>A Single Bacterium Capable of Oxidation and Reduction of Iron at Circumneutral pH.</title>
        <authorList>
            <person name="Kato S."/>
            <person name="Ohkuma M."/>
        </authorList>
    </citation>
    <scope>NUCLEOTIDE SEQUENCE [LARGE SCALE GENOMIC DNA]</scope>
    <source>
        <strain evidence="2 3">MIZ03</strain>
    </source>
</reference>
<dbReference type="InterPro" id="IPR039315">
    <property type="entry name" value="CheW"/>
</dbReference>
<keyword evidence="3" id="KW-1185">Reference proteome</keyword>
<dbReference type="PROSITE" id="PS50851">
    <property type="entry name" value="CHEW"/>
    <property type="match status" value="1"/>
</dbReference>
<evidence type="ECO:0000313" key="3">
    <source>
        <dbReference type="Proteomes" id="UP000824366"/>
    </source>
</evidence>
<dbReference type="Pfam" id="PF01584">
    <property type="entry name" value="CheW"/>
    <property type="match status" value="1"/>
</dbReference>
<dbReference type="Gene3D" id="2.40.50.180">
    <property type="entry name" value="CheA-289, Domain 4"/>
    <property type="match status" value="1"/>
</dbReference>
<evidence type="ECO:0000259" key="1">
    <source>
        <dbReference type="PROSITE" id="PS50851"/>
    </source>
</evidence>
<dbReference type="Gene3D" id="2.30.30.40">
    <property type="entry name" value="SH3 Domains"/>
    <property type="match status" value="1"/>
</dbReference>
<evidence type="ECO:0000313" key="2">
    <source>
        <dbReference type="EMBL" id="BCO25227.1"/>
    </source>
</evidence>
<proteinExistence type="predicted"/>
<accession>A0ABM7MG90</accession>
<name>A0ABM7MG90_9BURK</name>
<dbReference type="Proteomes" id="UP000824366">
    <property type="component" value="Chromosome"/>
</dbReference>
<dbReference type="PANTHER" id="PTHR22617">
    <property type="entry name" value="CHEMOTAXIS SENSOR HISTIDINE KINASE-RELATED"/>
    <property type="match status" value="1"/>
</dbReference>
<dbReference type="InterPro" id="IPR002545">
    <property type="entry name" value="CheW-lke_dom"/>
</dbReference>
<feature type="domain" description="CheW-like" evidence="1">
    <location>
        <begin position="24"/>
        <end position="170"/>
    </location>
</feature>
<protein>
    <submittedName>
        <fullName evidence="2">Chemotaxis protein CheW</fullName>
    </submittedName>
</protein>
<dbReference type="RefSeq" id="WP_223906519.1">
    <property type="nucleotide sequence ID" value="NZ_AP024238.1"/>
</dbReference>